<dbReference type="CDD" id="cd07812">
    <property type="entry name" value="SRPBCC"/>
    <property type="match status" value="1"/>
</dbReference>
<dbReference type="OrthoDB" id="3428089at2"/>
<sequence>MTNPSAKPVNRSKGFDRTVIEGAASNEAVRSGHPDVGFEHLFLGLLVNGGPGALLLMDDGVGLAGARAAIDGLMREDLAQLGVDVPLPTPEDTSGTVTAGLLPLTPRLRELVDDCPTAGGDQALLAALIDDEGGRVRRLLDRLGTDADRIRRALDEPAGGQAGPAPSSADREPAASSEAAAEGWQYASFELEVPVSAERLWDLVGDPERRAEWDRMAVSSRLLDGGVVELTRKEGETAREWITHSVPGREVTWEQEAARSDIPPNVFRIAIEPIGDHARLHLRRGARSALRGRIANRVVRWFLRNDLRAQAQIIAQSAAS</sequence>
<protein>
    <submittedName>
        <fullName evidence="2">ClpA/ClpB-like protein</fullName>
    </submittedName>
</protein>
<organism evidence="2 3">
    <name type="scientific">Murinocardiopsis flavida</name>
    <dbReference type="NCBI Taxonomy" id="645275"/>
    <lineage>
        <taxon>Bacteria</taxon>
        <taxon>Bacillati</taxon>
        <taxon>Actinomycetota</taxon>
        <taxon>Actinomycetes</taxon>
        <taxon>Streptosporangiales</taxon>
        <taxon>Nocardiopsidaceae</taxon>
        <taxon>Murinocardiopsis</taxon>
    </lineage>
</organism>
<dbReference type="AlphaFoldDB" id="A0A2P8C8U4"/>
<evidence type="ECO:0000313" key="3">
    <source>
        <dbReference type="Proteomes" id="UP000240542"/>
    </source>
</evidence>
<dbReference type="Gene3D" id="3.30.530.20">
    <property type="match status" value="1"/>
</dbReference>
<dbReference type="Pfam" id="PF10604">
    <property type="entry name" value="Polyketide_cyc2"/>
    <property type="match status" value="1"/>
</dbReference>
<feature type="compositionally biased region" description="Low complexity" evidence="1">
    <location>
        <begin position="157"/>
        <end position="181"/>
    </location>
</feature>
<evidence type="ECO:0000313" key="2">
    <source>
        <dbReference type="EMBL" id="PSK81386.1"/>
    </source>
</evidence>
<dbReference type="Proteomes" id="UP000240542">
    <property type="component" value="Unassembled WGS sequence"/>
</dbReference>
<proteinExistence type="predicted"/>
<gene>
    <name evidence="2" type="ORF">CLV63_1472</name>
</gene>
<dbReference type="InterPro" id="IPR023393">
    <property type="entry name" value="START-like_dom_sf"/>
</dbReference>
<dbReference type="SUPFAM" id="SSF55961">
    <property type="entry name" value="Bet v1-like"/>
    <property type="match status" value="1"/>
</dbReference>
<comment type="caution">
    <text evidence="2">The sequence shown here is derived from an EMBL/GenBank/DDBJ whole genome shotgun (WGS) entry which is preliminary data.</text>
</comment>
<name>A0A2P8C8U4_9ACTN</name>
<evidence type="ECO:0000256" key="1">
    <source>
        <dbReference type="SAM" id="MobiDB-lite"/>
    </source>
</evidence>
<dbReference type="InterPro" id="IPR019587">
    <property type="entry name" value="Polyketide_cyclase/dehydratase"/>
</dbReference>
<keyword evidence="3" id="KW-1185">Reference proteome</keyword>
<dbReference type="EMBL" id="PYGA01000047">
    <property type="protein sequence ID" value="PSK81386.1"/>
    <property type="molecule type" value="Genomic_DNA"/>
</dbReference>
<reference evidence="2 3" key="1">
    <citation type="submission" date="2018-03" db="EMBL/GenBank/DDBJ databases">
        <title>Genomic Encyclopedia of Archaeal and Bacterial Type Strains, Phase II (KMG-II): from individual species to whole genera.</title>
        <authorList>
            <person name="Goeker M."/>
        </authorList>
    </citation>
    <scope>NUCLEOTIDE SEQUENCE [LARGE SCALE GENOMIC DNA]</scope>
    <source>
        <strain evidence="2 3">DSM 45312</strain>
    </source>
</reference>
<dbReference type="InterPro" id="IPR036628">
    <property type="entry name" value="Clp_N_dom_sf"/>
</dbReference>
<feature type="region of interest" description="Disordered" evidence="1">
    <location>
        <begin position="154"/>
        <end position="181"/>
    </location>
</feature>
<dbReference type="Gene3D" id="1.10.1780.10">
    <property type="entry name" value="Clp, N-terminal domain"/>
    <property type="match status" value="2"/>
</dbReference>
<accession>A0A2P8C8U4</accession>